<name>A0AAN5LBL3_KLEOX</name>
<organism evidence="2 3">
    <name type="scientific">Klebsiella oxytoca</name>
    <dbReference type="NCBI Taxonomy" id="571"/>
    <lineage>
        <taxon>Bacteria</taxon>
        <taxon>Pseudomonadati</taxon>
        <taxon>Pseudomonadota</taxon>
        <taxon>Gammaproteobacteria</taxon>
        <taxon>Enterobacterales</taxon>
        <taxon>Enterobacteriaceae</taxon>
        <taxon>Klebsiella/Raoultella group</taxon>
        <taxon>Klebsiella</taxon>
    </lineage>
</organism>
<evidence type="ECO:0000313" key="2">
    <source>
        <dbReference type="EMBL" id="HAT1683713.1"/>
    </source>
</evidence>
<proteinExistence type="predicted"/>
<accession>A0AAN5LBL3</accession>
<dbReference type="Proteomes" id="UP000856143">
    <property type="component" value="Unassembled WGS sequence"/>
</dbReference>
<dbReference type="AlphaFoldDB" id="A0AAN5LBL3"/>
<dbReference type="InterPro" id="IPR057869">
    <property type="entry name" value="HP1_YO34"/>
</dbReference>
<reference evidence="2" key="1">
    <citation type="journal article" date="2018" name="Genome Biol.">
        <title>SKESA: strategic k-mer extension for scrupulous assemblies.</title>
        <authorList>
            <person name="Souvorov A."/>
            <person name="Agarwala R."/>
            <person name="Lipman D.J."/>
        </authorList>
    </citation>
    <scope>NUCLEOTIDE SEQUENCE</scope>
    <source>
        <strain evidence="2">R404</strain>
    </source>
</reference>
<dbReference type="EMBL" id="DACSEO010000071">
    <property type="protein sequence ID" value="HAT1683713.1"/>
    <property type="molecule type" value="Genomic_DNA"/>
</dbReference>
<gene>
    <name evidence="2" type="ORF">I8Y21_004469</name>
</gene>
<dbReference type="Pfam" id="PF25759">
    <property type="entry name" value="HP1_ORF34"/>
    <property type="match status" value="1"/>
</dbReference>
<keyword evidence="2" id="KW-0238">DNA-binding</keyword>
<protein>
    <submittedName>
        <fullName evidence="2">DNA-binding protein</fullName>
    </submittedName>
</protein>
<evidence type="ECO:0000313" key="3">
    <source>
        <dbReference type="Proteomes" id="UP000856143"/>
    </source>
</evidence>
<sequence>MTQTTTTPLLALNGQAVPLRRLTVTLKMTIQDRDASGKSSSTATSEQGIKAKELQVSGLIPFDRPDDLKWLFRLAEAKSAGGAQQVYRISNADAAAVNMKQGIFSDAVGATPEQGLMAWKVDFTLKEKMSSAEKAAGRGPAGSKTADGTPDQHAQAGKAPGGGKKPEEEHGLWWEFCGYLNKWIGPAGNETNS</sequence>
<feature type="region of interest" description="Disordered" evidence="1">
    <location>
        <begin position="131"/>
        <end position="168"/>
    </location>
</feature>
<evidence type="ECO:0000256" key="1">
    <source>
        <dbReference type="SAM" id="MobiDB-lite"/>
    </source>
</evidence>
<comment type="caution">
    <text evidence="2">The sequence shown here is derived from an EMBL/GenBank/DDBJ whole genome shotgun (WGS) entry which is preliminary data.</text>
</comment>
<reference evidence="2" key="2">
    <citation type="submission" date="2020-11" db="EMBL/GenBank/DDBJ databases">
        <authorList>
            <consortium name="NCBI Pathogen Detection Project"/>
        </authorList>
    </citation>
    <scope>NUCLEOTIDE SEQUENCE</scope>
    <source>
        <strain evidence="2">R404</strain>
    </source>
</reference>
<dbReference type="GO" id="GO:0003677">
    <property type="term" value="F:DNA binding"/>
    <property type="evidence" value="ECO:0007669"/>
    <property type="project" value="UniProtKB-KW"/>
</dbReference>